<proteinExistence type="evidence at transcript level"/>
<evidence type="ECO:0000256" key="6">
    <source>
        <dbReference type="ARBA" id="ARBA00023242"/>
    </source>
</evidence>
<keyword evidence="3" id="KW-0805">Transcription regulation</keyword>
<organism evidence="10">
    <name type="scientific">Mus musculus</name>
    <name type="common">Mouse</name>
    <dbReference type="NCBI Taxonomy" id="10090"/>
    <lineage>
        <taxon>Eukaryota</taxon>
        <taxon>Metazoa</taxon>
        <taxon>Chordata</taxon>
        <taxon>Craniata</taxon>
        <taxon>Vertebrata</taxon>
        <taxon>Euteleostomi</taxon>
        <taxon>Mammalia</taxon>
        <taxon>Eutheria</taxon>
        <taxon>Euarchontoglires</taxon>
        <taxon>Glires</taxon>
        <taxon>Rodentia</taxon>
        <taxon>Myomorpha</taxon>
        <taxon>Muroidea</taxon>
        <taxon>Muridae</taxon>
        <taxon>Murinae</taxon>
        <taxon>Mus</taxon>
        <taxon>Mus</taxon>
    </lineage>
</organism>
<dbReference type="InterPro" id="IPR011598">
    <property type="entry name" value="bHLH_dom"/>
</dbReference>
<feature type="domain" description="PAS" evidence="8">
    <location>
        <begin position="119"/>
        <end position="175"/>
    </location>
</feature>
<dbReference type="PROSITE" id="PS50112">
    <property type="entry name" value="PAS"/>
    <property type="match status" value="1"/>
</dbReference>
<reference evidence="10" key="8">
    <citation type="journal article" date="2005" name="Science">
        <title>Antisense Transcription in the Mammalian Transcriptome.</title>
        <authorList>
            <consortium name="RIKEN Genome Exploration Research Group and Genome Science Group (Genome Network Project Core Group) and the FANTOM Consortium"/>
        </authorList>
    </citation>
    <scope>NUCLEOTIDE SEQUENCE</scope>
    <source>
        <strain evidence="10">C57BL/6J</strain>
        <tissue evidence="10">Cerebellum</tissue>
    </source>
</reference>
<evidence type="ECO:0000256" key="1">
    <source>
        <dbReference type="ARBA" id="ARBA00009933"/>
    </source>
</evidence>
<keyword evidence="4" id="KW-0010">Activator</keyword>
<reference evidence="10" key="4">
    <citation type="journal article" date="2001" name="Nature">
        <title>Functional annotation of a full-length mouse cDNA collection.</title>
        <authorList>
            <consortium name="The RIKEN Genome Exploration Research Group Phase II Team and the FANTOM Consortium"/>
        </authorList>
    </citation>
    <scope>NUCLEOTIDE SEQUENCE</scope>
    <source>
        <strain evidence="10">C57BL/6J</strain>
        <tissue evidence="10">Cerebellum</tissue>
    </source>
</reference>
<feature type="compositionally biased region" description="Polar residues" evidence="7">
    <location>
        <begin position="1"/>
        <end position="11"/>
    </location>
</feature>
<accession>Q8C7Y3</accession>
<dbReference type="GO" id="GO:0003682">
    <property type="term" value="F:chromatin binding"/>
    <property type="evidence" value="ECO:0007669"/>
    <property type="project" value="UniProtKB-ARBA"/>
</dbReference>
<evidence type="ECO:0000256" key="7">
    <source>
        <dbReference type="SAM" id="MobiDB-lite"/>
    </source>
</evidence>
<dbReference type="UCSC" id="uc007air.1">
    <property type="organism name" value="mouse"/>
</dbReference>
<dbReference type="Gene3D" id="4.10.280.10">
    <property type="entry name" value="Helix-loop-helix DNA-binding domain"/>
    <property type="match status" value="1"/>
</dbReference>
<evidence type="ECO:0000313" key="10">
    <source>
        <dbReference type="EMBL" id="BAC33501.1"/>
    </source>
</evidence>
<evidence type="ECO:0000256" key="3">
    <source>
        <dbReference type="ARBA" id="ARBA00023015"/>
    </source>
</evidence>
<reference evidence="10" key="1">
    <citation type="journal article" date="1999" name="Methods Enzymol.">
        <title>High-efficiency full-length cDNA cloning.</title>
        <authorList>
            <person name="Carninci P."/>
            <person name="Hayashizaki Y."/>
        </authorList>
    </citation>
    <scope>NUCLEOTIDE SEQUENCE</scope>
    <source>
        <strain evidence="10">C57BL/6J</strain>
        <tissue evidence="10">Cerebellum</tissue>
    </source>
</reference>
<dbReference type="AlphaFoldDB" id="Q8C7Y3"/>
<evidence type="ECO:0008006" key="11">
    <source>
        <dbReference type="Google" id="ProtNLM"/>
    </source>
</evidence>
<keyword evidence="6" id="KW-0539">Nucleus</keyword>
<keyword evidence="5" id="KW-0804">Transcription</keyword>
<dbReference type="SUPFAM" id="SSF55785">
    <property type="entry name" value="PYP-like sensor domain (PAS domain)"/>
    <property type="match status" value="1"/>
</dbReference>
<evidence type="ECO:0000259" key="8">
    <source>
        <dbReference type="PROSITE" id="PS50112"/>
    </source>
</evidence>
<dbReference type="Gene3D" id="3.30.450.20">
    <property type="entry name" value="PAS domain"/>
    <property type="match status" value="1"/>
</dbReference>
<dbReference type="SMART" id="SM00091">
    <property type="entry name" value="PAS"/>
    <property type="match status" value="1"/>
</dbReference>
<dbReference type="InterPro" id="IPR028822">
    <property type="entry name" value="NCOA2_bHLH"/>
</dbReference>
<evidence type="ECO:0000256" key="4">
    <source>
        <dbReference type="ARBA" id="ARBA00023159"/>
    </source>
</evidence>
<comment type="similarity">
    <text evidence="1">Belongs to the SRC/p160 nuclear receptor coactivator family.</text>
</comment>
<reference evidence="10" key="6">
    <citation type="journal article" date="2002" name="Nature">
        <title>Analysis of the mouse transcriptome based on functional annotation of 60,770 full-length cDNAs.</title>
        <authorList>
            <consortium name="The FANTOM Consortium and the RIKEN Genome Exploration Research Group Phase I and II Team"/>
        </authorList>
    </citation>
    <scope>NUCLEOTIDE SEQUENCE</scope>
    <source>
        <strain evidence="10">C57BL/6J</strain>
        <tissue evidence="10">Cerebellum</tissue>
    </source>
</reference>
<feature type="region of interest" description="Disordered" evidence="7">
    <location>
        <begin position="1"/>
        <end position="40"/>
    </location>
</feature>
<dbReference type="GO" id="GO:0003713">
    <property type="term" value="F:transcription coactivator activity"/>
    <property type="evidence" value="ECO:0007669"/>
    <property type="project" value="InterPro"/>
</dbReference>
<evidence type="ECO:0000256" key="5">
    <source>
        <dbReference type="ARBA" id="ARBA00023163"/>
    </source>
</evidence>
<dbReference type="Pfam" id="PF00989">
    <property type="entry name" value="PAS"/>
    <property type="match status" value="1"/>
</dbReference>
<dbReference type="GO" id="GO:0045944">
    <property type="term" value="P:positive regulation of transcription by RNA polymerase II"/>
    <property type="evidence" value="ECO:0007669"/>
    <property type="project" value="UniProtKB-ARBA"/>
</dbReference>
<dbReference type="GO" id="GO:0046983">
    <property type="term" value="F:protein dimerization activity"/>
    <property type="evidence" value="ECO:0007669"/>
    <property type="project" value="InterPro"/>
</dbReference>
<protein>
    <recommendedName>
        <fullName evidence="11">Nuclear receptor coactivator 2</fullName>
    </recommendedName>
</protein>
<reference evidence="10" key="7">
    <citation type="journal article" date="2005" name="Science">
        <title>The Transcriptional Landscape of the Mammalian Genome.</title>
        <authorList>
            <consortium name="The FANTOM Consortium"/>
            <consortium name="Riken Genome Exploration Research Group and Genome Science Group (Genome Network Project Core Group)"/>
        </authorList>
    </citation>
    <scope>NUCLEOTIDE SEQUENCE</scope>
    <source>
        <strain evidence="10">C57BL/6J</strain>
        <tissue evidence="10">Cerebellum</tissue>
    </source>
</reference>
<dbReference type="InterPro" id="IPR017426">
    <property type="entry name" value="Nuclear_rcpt_coactivator"/>
</dbReference>
<dbReference type="InterPro" id="IPR013767">
    <property type="entry name" value="PAS_fold"/>
</dbReference>
<dbReference type="SMART" id="SM00353">
    <property type="entry name" value="HLH"/>
    <property type="match status" value="1"/>
</dbReference>
<dbReference type="FunFam" id="4.10.280.10:FF:000008">
    <property type="entry name" value="Nuclear receptor coactivator"/>
    <property type="match status" value="1"/>
</dbReference>
<dbReference type="InterPro" id="IPR036638">
    <property type="entry name" value="HLH_DNA-bd_sf"/>
</dbReference>
<reference evidence="10" key="3">
    <citation type="journal article" date="2000" name="Genome Res.">
        <title>RIKEN integrated sequence analysis (RISA) system--384-format sequencing pipeline with 384 multicapillary sequencer.</title>
        <authorList>
            <person name="Shibata K."/>
            <person name="Itoh M."/>
            <person name="Aizawa K."/>
            <person name="Nagaoka S."/>
            <person name="Sasaki N."/>
            <person name="Carninci P."/>
            <person name="Konno H."/>
            <person name="Akiyama J."/>
            <person name="Nishi K."/>
            <person name="Kitsunai T."/>
            <person name="Tashiro H."/>
            <person name="Itoh M."/>
            <person name="Sumi N."/>
            <person name="Ishii Y."/>
            <person name="Nakamura S."/>
            <person name="Hazama M."/>
            <person name="Nishine T."/>
            <person name="Harada A."/>
            <person name="Yamamoto R."/>
            <person name="Matsumoto H."/>
            <person name="Sakaguchi S."/>
            <person name="Ikegami T."/>
            <person name="Kashiwagi K."/>
            <person name="Fujiwake S."/>
            <person name="Inoue K."/>
            <person name="Togawa Y."/>
            <person name="Izawa M."/>
            <person name="Ohara E."/>
            <person name="Watahiki M."/>
            <person name="Yoneda Y."/>
            <person name="Ishikawa T."/>
            <person name="Ozawa K."/>
            <person name="Tanaka T."/>
            <person name="Matsuura S."/>
            <person name="Kawai J."/>
            <person name="Okazaki Y."/>
            <person name="Muramatsu M."/>
            <person name="Inoue Y."/>
            <person name="Kira A."/>
            <person name="Hayashizaki Y."/>
        </authorList>
    </citation>
    <scope>NUCLEOTIDE SEQUENCE</scope>
    <source>
        <strain evidence="10">C57BL/6J</strain>
        <tissue evidence="10">Cerebellum</tissue>
    </source>
</reference>
<dbReference type="InterPro" id="IPR056193">
    <property type="entry name" value="bHLH_NCOA1-3"/>
</dbReference>
<dbReference type="CDD" id="cd18950">
    <property type="entry name" value="bHLH-PAS_NCoA2_SRC2"/>
    <property type="match status" value="1"/>
</dbReference>
<dbReference type="GO" id="GO:0005634">
    <property type="term" value="C:nucleus"/>
    <property type="evidence" value="ECO:0007669"/>
    <property type="project" value="InterPro"/>
</dbReference>
<dbReference type="Pfam" id="PF23172">
    <property type="entry name" value="bHLH_NCOA"/>
    <property type="match status" value="1"/>
</dbReference>
<feature type="domain" description="BHLH" evidence="9">
    <location>
        <begin position="26"/>
        <end position="83"/>
    </location>
</feature>
<evidence type="ECO:0000259" key="9">
    <source>
        <dbReference type="PROSITE" id="PS50888"/>
    </source>
</evidence>
<dbReference type="EMBL" id="AK048972">
    <property type="protein sequence ID" value="BAC33501.1"/>
    <property type="molecule type" value="mRNA"/>
</dbReference>
<dbReference type="PANTHER" id="PTHR10684:SF2">
    <property type="entry name" value="NUCLEAR RECEPTOR COACTIVATOR 2"/>
    <property type="match status" value="1"/>
</dbReference>
<sequence>MSGMGENTSDPSRAETRKRKECPDQLGPSPKRSTEKRNREQENKYIEELAELIFANFNDIDNFNFKPDKCAILKETVKQIRQIKEQEKAAAANIDEVQKSDVSSTGQGVIDKDALGPMMLEALDGFFFVVNLEGSVVFVSENVTQYLRYNQEELMNKSVYSILHVGDHTEFVKNLLPKSMGKCQWIPLPPTTPTDSLGESESVKPVVSVIGMSATVSIQVVMEGCRCCSLMHC</sequence>
<keyword evidence="2" id="KW-0677">Repeat</keyword>
<reference evidence="10" key="5">
    <citation type="submission" date="2001-07" db="EMBL/GenBank/DDBJ databases">
        <authorList>
            <person name="Adachi J."/>
            <person name="Aizawa K."/>
            <person name="Akimura T."/>
            <person name="Arakawa T."/>
            <person name="Bono H."/>
            <person name="Carninci P."/>
            <person name="Fukuda S."/>
            <person name="Furuno M."/>
            <person name="Hanagaki T."/>
            <person name="Hara A."/>
            <person name="Hashizume W."/>
            <person name="Hayashida K."/>
            <person name="Hayatsu N."/>
            <person name="Hiramoto K."/>
            <person name="Hiraoka T."/>
            <person name="Hirozane T."/>
            <person name="Hori F."/>
            <person name="Imotani K."/>
            <person name="Ishii Y."/>
            <person name="Itoh M."/>
            <person name="Kagawa I."/>
            <person name="Kasukawa T."/>
            <person name="Katoh H."/>
            <person name="Kawai J."/>
            <person name="Kojima Y."/>
            <person name="Kondo S."/>
            <person name="Konno H."/>
            <person name="Kouda M."/>
            <person name="Koya S."/>
            <person name="Kurihara C."/>
            <person name="Matsuyama T."/>
            <person name="Miyazaki A."/>
            <person name="Murata M."/>
            <person name="Nakamura M."/>
            <person name="Nishi K."/>
            <person name="Nomura K."/>
            <person name="Numazaki R."/>
            <person name="Ohno M."/>
            <person name="Ohsato N."/>
            <person name="Okazaki Y."/>
            <person name="Saito R."/>
            <person name="Saitoh H."/>
            <person name="Sakai C."/>
            <person name="Sakai K."/>
            <person name="Sakazume N."/>
            <person name="Sano H."/>
            <person name="Sasaki D."/>
            <person name="Shibata K."/>
            <person name="Shinagawa A."/>
            <person name="Shiraki T."/>
            <person name="Sogabe Y."/>
            <person name="Tagami M."/>
            <person name="Tagawa A."/>
            <person name="Takahashi F."/>
            <person name="Takaku-Akahira S."/>
            <person name="Takeda Y."/>
            <person name="Tanaka T."/>
            <person name="Tomaru A."/>
            <person name="Toya T."/>
            <person name="Yasunishi A."/>
            <person name="Muramatsu M."/>
            <person name="Hayashizaki Y."/>
        </authorList>
    </citation>
    <scope>NUCLEOTIDE SEQUENCE</scope>
    <source>
        <strain evidence="10">C57BL/6J</strain>
        <tissue evidence="10">Cerebellum</tissue>
    </source>
</reference>
<dbReference type="CDD" id="cd00130">
    <property type="entry name" value="PAS"/>
    <property type="match status" value="1"/>
</dbReference>
<reference evidence="10" key="2">
    <citation type="journal article" date="2000" name="Genome Res.">
        <title>Normalization and subtraction of cap-trapper-selected cDNAs to prepare full-length cDNA libraries for rapid discovery of new genes.</title>
        <authorList>
            <person name="Carninci P."/>
            <person name="Shibata Y."/>
            <person name="Hayatsu N."/>
            <person name="Sugahara Y."/>
            <person name="Shibata K."/>
            <person name="Itoh M."/>
            <person name="Konno H."/>
            <person name="Okazaki Y."/>
            <person name="Muramatsu M."/>
            <person name="Hayashizaki Y."/>
        </authorList>
    </citation>
    <scope>NUCLEOTIDE SEQUENCE</scope>
    <source>
        <strain evidence="10">C57BL/6J</strain>
        <tissue evidence="10">Cerebellum</tissue>
    </source>
</reference>
<name>Q8C7Y3_MOUSE</name>
<evidence type="ECO:0000256" key="2">
    <source>
        <dbReference type="ARBA" id="ARBA00022737"/>
    </source>
</evidence>
<dbReference type="PANTHER" id="PTHR10684">
    <property type="entry name" value="NUCLEAR RECEPTOR COACTIVATOR"/>
    <property type="match status" value="1"/>
</dbReference>
<dbReference type="InterPro" id="IPR035965">
    <property type="entry name" value="PAS-like_dom_sf"/>
</dbReference>
<dbReference type="PROSITE" id="PS50888">
    <property type="entry name" value="BHLH"/>
    <property type="match status" value="1"/>
</dbReference>
<dbReference type="InterPro" id="IPR000014">
    <property type="entry name" value="PAS"/>
</dbReference>
<dbReference type="SUPFAM" id="SSF47459">
    <property type="entry name" value="HLH, helix-loop-helix DNA-binding domain"/>
    <property type="match status" value="1"/>
</dbReference>